<dbReference type="InterPro" id="IPR006711">
    <property type="entry name" value="Hox9_activation_N"/>
</dbReference>
<dbReference type="SMART" id="SM00389">
    <property type="entry name" value="HOX"/>
    <property type="match status" value="1"/>
</dbReference>
<evidence type="ECO:0000256" key="4">
    <source>
        <dbReference type="ARBA" id="ARBA00022473"/>
    </source>
</evidence>
<reference evidence="16" key="2">
    <citation type="journal article" date="2016" name="Nat. Commun.">
        <title>The channel catfish genome sequence provides insights into the evolution of scale formation in teleosts.</title>
        <authorList>
            <person name="Liu Z."/>
            <person name="Liu S."/>
            <person name="Yao J."/>
            <person name="Bao L."/>
            <person name="Zhang J."/>
            <person name="Li Y."/>
            <person name="Jiang C."/>
            <person name="Sun L."/>
            <person name="Wang R."/>
            <person name="Zhang Y."/>
            <person name="Zhou T."/>
            <person name="Zeng Q."/>
            <person name="Fu Q."/>
            <person name="Gao S."/>
            <person name="Li N."/>
            <person name="Koren S."/>
            <person name="Jiang Y."/>
            <person name="Zimin A."/>
            <person name="Xu P."/>
            <person name="Phillippy A.M."/>
            <person name="Geng X."/>
            <person name="Song L."/>
            <person name="Sun F."/>
            <person name="Li C."/>
            <person name="Wang X."/>
            <person name="Chen A."/>
            <person name="Jin Y."/>
            <person name="Yuan Z."/>
            <person name="Yang Y."/>
            <person name="Tan S."/>
            <person name="Peatman E."/>
            <person name="Lu J."/>
            <person name="Qin Z."/>
            <person name="Dunham R."/>
            <person name="Li Z."/>
            <person name="Sonstegard T."/>
            <person name="Feng J."/>
            <person name="Danzmann R.G."/>
            <person name="Schroeder S."/>
            <person name="Scheffler B."/>
            <person name="Duke M.V."/>
            <person name="Ballard L."/>
            <person name="Kucuktas H."/>
            <person name="Kaltenboeck L."/>
            <person name="Liu H."/>
            <person name="Armbruster J."/>
            <person name="Xie Y."/>
            <person name="Kirby M.L."/>
            <person name="Tian Y."/>
            <person name="Flanagan M.E."/>
            <person name="Mu W."/>
            <person name="Waldbieser G.C."/>
        </authorList>
    </citation>
    <scope>NUCLEOTIDE SEQUENCE [LARGE SCALE GENOMIC DNA]</scope>
    <source>
        <strain evidence="16">SDA103</strain>
    </source>
</reference>
<accession>W5U9R0</accession>
<evidence type="ECO:0000256" key="12">
    <source>
        <dbReference type="RuleBase" id="RU000682"/>
    </source>
</evidence>
<keyword evidence="5 10" id="KW-0805">Transcription regulation</keyword>
<evidence type="ECO:0000313" key="15">
    <source>
        <dbReference type="EMBL" id="AHH38580.1"/>
    </source>
</evidence>
<evidence type="ECO:0000256" key="9">
    <source>
        <dbReference type="ARBA" id="ARBA00023242"/>
    </source>
</evidence>
<keyword evidence="8 10" id="KW-0804">Transcription</keyword>
<dbReference type="EMBL" id="JT409164">
    <property type="protein sequence ID" value="AHH38580.1"/>
    <property type="molecule type" value="mRNA"/>
</dbReference>
<reference evidence="17" key="3">
    <citation type="submission" date="2025-04" db="UniProtKB">
        <authorList>
            <consortium name="RefSeq"/>
        </authorList>
    </citation>
    <scope>IDENTIFICATION</scope>
    <source>
        <tissue evidence="17">Blood</tissue>
    </source>
</reference>
<dbReference type="InterPro" id="IPR017970">
    <property type="entry name" value="Homeobox_CS"/>
</dbReference>
<dbReference type="Gene3D" id="1.10.10.60">
    <property type="entry name" value="Homeodomain-like"/>
    <property type="match status" value="1"/>
</dbReference>
<evidence type="ECO:0000256" key="11">
    <source>
        <dbReference type="PROSITE-ProRule" id="PRU00108"/>
    </source>
</evidence>
<dbReference type="InterPro" id="IPR017112">
    <property type="entry name" value="HXA9/HXB9/HXC9"/>
</dbReference>
<evidence type="ECO:0000256" key="1">
    <source>
        <dbReference type="ARBA" id="ARBA00003263"/>
    </source>
</evidence>
<dbReference type="PANTHER" id="PTHR45970">
    <property type="entry name" value="AGAP004664-PA"/>
    <property type="match status" value="1"/>
</dbReference>
<dbReference type="RefSeq" id="XP_017310509.1">
    <property type="nucleotide sequence ID" value="XM_017455020.2"/>
</dbReference>
<comment type="function">
    <text evidence="1 10">Sequence-specific transcription factor which is part of a developmental regulatory system that provides cells with specific positional identities on the anterior-posterior axis.</text>
</comment>
<dbReference type="OMA" id="WGHISEP"/>
<dbReference type="GO" id="GO:0005634">
    <property type="term" value="C:nucleus"/>
    <property type="evidence" value="ECO:0007669"/>
    <property type="project" value="UniProtKB-SubCell"/>
</dbReference>
<evidence type="ECO:0000256" key="3">
    <source>
        <dbReference type="ARBA" id="ARBA00006317"/>
    </source>
</evidence>
<dbReference type="STRING" id="7998.ENSIPUP00000017342"/>
<keyword evidence="9 10" id="KW-0539">Nucleus</keyword>
<dbReference type="CTD" id="58049"/>
<keyword evidence="6 10" id="KW-0238">DNA-binding</keyword>
<dbReference type="GO" id="GO:0006351">
    <property type="term" value="P:DNA-templated transcription"/>
    <property type="evidence" value="ECO:0007669"/>
    <property type="project" value="InterPro"/>
</dbReference>
<proteinExistence type="evidence at transcript level"/>
<gene>
    <name evidence="15" type="primary">hoxa9a</name>
    <name evidence="17" type="synonym">hoxa3a</name>
</gene>
<evidence type="ECO:0000256" key="10">
    <source>
        <dbReference type="PIRNR" id="PIRNR037109"/>
    </source>
</evidence>
<dbReference type="InterPro" id="IPR001356">
    <property type="entry name" value="HD"/>
</dbReference>
<dbReference type="InterPro" id="IPR020479">
    <property type="entry name" value="HD_metazoa"/>
</dbReference>
<dbReference type="SUPFAM" id="SSF46689">
    <property type="entry name" value="Homeodomain-like"/>
    <property type="match status" value="1"/>
</dbReference>
<reference evidence="15" key="1">
    <citation type="journal article" date="2012" name="BMC Genomics">
        <title>Efficient assembly and annotation of the transcriptome of catfish by RNA-Seq analysis of a doubled haploid homozygote.</title>
        <authorList>
            <person name="Liu S."/>
            <person name="Zhang Y."/>
            <person name="Zhou Z."/>
            <person name="Waldbieser G."/>
            <person name="Sun F."/>
            <person name="Lu J."/>
            <person name="Zhang J."/>
            <person name="Jiang Y."/>
            <person name="Zhang H."/>
            <person name="Wang X."/>
            <person name="Rajendran K.V."/>
            <person name="Khoo L."/>
            <person name="Kucuktas H."/>
            <person name="Peatman E."/>
            <person name="Liu Z."/>
        </authorList>
    </citation>
    <scope>NUCLEOTIDE SEQUENCE</scope>
    <source>
        <tissue evidence="15">Mixed</tissue>
    </source>
</reference>
<feature type="domain" description="Homeobox" evidence="14">
    <location>
        <begin position="174"/>
        <end position="234"/>
    </location>
</feature>
<dbReference type="PANTHER" id="PTHR45970:SF3">
    <property type="entry name" value="HOMEOBOX PROTEIN HOX-A9"/>
    <property type="match status" value="1"/>
</dbReference>
<dbReference type="Pfam" id="PF00046">
    <property type="entry name" value="Homeodomain"/>
    <property type="match status" value="1"/>
</dbReference>
<evidence type="ECO:0000256" key="5">
    <source>
        <dbReference type="ARBA" id="ARBA00023015"/>
    </source>
</evidence>
<keyword evidence="7 11" id="KW-0371">Homeobox</keyword>
<feature type="compositionally biased region" description="Polar residues" evidence="13">
    <location>
        <begin position="137"/>
        <end position="147"/>
    </location>
</feature>
<sequence>MSISGVLAGYYSFIAPESEESNFSSGSGLLLSSLPAESSVLEPCIFPSKQVVCGNTGWGHISEPRASAVNSVYHSHTEPESAQSGEVTQSWLMDLPVTEQSTVHHQYVKLEVLGTSYGDYVSSSRTVLAREHVKSGARSTDTDTLSIRTDEEGKNEEKRGIDPNNPVSNWLHASSTRKKRCPYSKHQILELEKEFLFNTYLTRDRRYEVAQLLNLTERQIKIWFQNRRMKVKKLNKDCTYGD</sequence>
<evidence type="ECO:0000256" key="2">
    <source>
        <dbReference type="ARBA" id="ARBA00004123"/>
    </source>
</evidence>
<dbReference type="GO" id="GO:0000978">
    <property type="term" value="F:RNA polymerase II cis-regulatory region sequence-specific DNA binding"/>
    <property type="evidence" value="ECO:0007669"/>
    <property type="project" value="TreeGrafter"/>
</dbReference>
<dbReference type="GO" id="GO:0009954">
    <property type="term" value="P:proximal/distal pattern formation"/>
    <property type="evidence" value="ECO:0007669"/>
    <property type="project" value="TreeGrafter"/>
</dbReference>
<evidence type="ECO:0000256" key="7">
    <source>
        <dbReference type="ARBA" id="ARBA00023155"/>
    </source>
</evidence>
<protein>
    <recommendedName>
        <fullName evidence="10">Homeobox protein</fullName>
    </recommendedName>
</protein>
<evidence type="ECO:0000313" key="16">
    <source>
        <dbReference type="Proteomes" id="UP000221080"/>
    </source>
</evidence>
<evidence type="ECO:0000256" key="8">
    <source>
        <dbReference type="ARBA" id="ARBA00023163"/>
    </source>
</evidence>
<dbReference type="GO" id="GO:0009952">
    <property type="term" value="P:anterior/posterior pattern specification"/>
    <property type="evidence" value="ECO:0007669"/>
    <property type="project" value="TreeGrafter"/>
</dbReference>
<dbReference type="Proteomes" id="UP000221080">
    <property type="component" value="Chromosome 24"/>
</dbReference>
<dbReference type="PROSITE" id="PS50071">
    <property type="entry name" value="HOMEOBOX_2"/>
    <property type="match status" value="1"/>
</dbReference>
<dbReference type="GO" id="GO:0000981">
    <property type="term" value="F:DNA-binding transcription factor activity, RNA polymerase II-specific"/>
    <property type="evidence" value="ECO:0007669"/>
    <property type="project" value="UniProtKB-UniRule"/>
</dbReference>
<dbReference type="PRINTS" id="PR00024">
    <property type="entry name" value="HOMEOBOX"/>
</dbReference>
<dbReference type="CDD" id="cd00086">
    <property type="entry name" value="homeodomain"/>
    <property type="match status" value="1"/>
</dbReference>
<dbReference type="AlphaFoldDB" id="W5U9R0"/>
<feature type="region of interest" description="Disordered" evidence="13">
    <location>
        <begin position="132"/>
        <end position="173"/>
    </location>
</feature>
<dbReference type="Pfam" id="PF04617">
    <property type="entry name" value="Hox9_act"/>
    <property type="match status" value="1"/>
</dbReference>
<comment type="subcellular location">
    <subcellularLocation>
        <location evidence="2 10 11 12">Nucleus</location>
    </subcellularLocation>
</comment>
<dbReference type="InterPro" id="IPR009057">
    <property type="entry name" value="Homeodomain-like_sf"/>
</dbReference>
<evidence type="ECO:0000256" key="6">
    <source>
        <dbReference type="ARBA" id="ARBA00023125"/>
    </source>
</evidence>
<organism evidence="15">
    <name type="scientific">Ictalurus punctatus</name>
    <name type="common">Channel catfish</name>
    <name type="synonym">Silurus punctatus</name>
    <dbReference type="NCBI Taxonomy" id="7998"/>
    <lineage>
        <taxon>Eukaryota</taxon>
        <taxon>Metazoa</taxon>
        <taxon>Chordata</taxon>
        <taxon>Craniata</taxon>
        <taxon>Vertebrata</taxon>
        <taxon>Euteleostomi</taxon>
        <taxon>Actinopterygii</taxon>
        <taxon>Neopterygii</taxon>
        <taxon>Teleostei</taxon>
        <taxon>Ostariophysi</taxon>
        <taxon>Siluriformes</taxon>
        <taxon>Ictaluridae</taxon>
        <taxon>Ictalurus</taxon>
    </lineage>
</organism>
<name>W5U9R0_ICTPU</name>
<keyword evidence="4 10" id="KW-0217">Developmental protein</keyword>
<comment type="similarity">
    <text evidence="3 10">Belongs to the Abd-B homeobox family.</text>
</comment>
<dbReference type="PROSITE" id="PS00027">
    <property type="entry name" value="HOMEOBOX_1"/>
    <property type="match status" value="1"/>
</dbReference>
<keyword evidence="16" id="KW-1185">Reference proteome</keyword>
<evidence type="ECO:0000256" key="13">
    <source>
        <dbReference type="SAM" id="MobiDB-lite"/>
    </source>
</evidence>
<dbReference type="PIRSF" id="PIRSF037109">
    <property type="entry name" value="Homeobox_Hox9"/>
    <property type="match status" value="1"/>
</dbReference>
<feature type="DNA-binding region" description="Homeobox" evidence="11">
    <location>
        <begin position="176"/>
        <end position="235"/>
    </location>
</feature>
<dbReference type="OrthoDB" id="6159439at2759"/>
<evidence type="ECO:0000313" key="17">
    <source>
        <dbReference type="RefSeq" id="XP_017310509.1"/>
    </source>
</evidence>
<feature type="compositionally biased region" description="Basic and acidic residues" evidence="13">
    <location>
        <begin position="148"/>
        <end position="161"/>
    </location>
</feature>
<dbReference type="GO" id="GO:0048704">
    <property type="term" value="P:embryonic skeletal system morphogenesis"/>
    <property type="evidence" value="ECO:0007669"/>
    <property type="project" value="TreeGrafter"/>
</dbReference>
<dbReference type="GeneID" id="108257339"/>
<evidence type="ECO:0000259" key="14">
    <source>
        <dbReference type="PROSITE" id="PS50071"/>
    </source>
</evidence>